<dbReference type="PRINTS" id="PR00081">
    <property type="entry name" value="GDHRDH"/>
</dbReference>
<dbReference type="InterPro" id="IPR002347">
    <property type="entry name" value="SDR_fam"/>
</dbReference>
<dbReference type="RefSeq" id="WP_345924897.1">
    <property type="nucleotide sequence ID" value="NZ_JBDIVF010000002.1"/>
</dbReference>
<dbReference type="InterPro" id="IPR036291">
    <property type="entry name" value="NAD(P)-bd_dom_sf"/>
</dbReference>
<dbReference type="Gene3D" id="3.40.50.720">
    <property type="entry name" value="NAD(P)-binding Rossmann-like Domain"/>
    <property type="match status" value="1"/>
</dbReference>
<name>A0ABV2CPD9_9RHOO</name>
<keyword evidence="2" id="KW-1185">Reference proteome</keyword>
<evidence type="ECO:0000313" key="1">
    <source>
        <dbReference type="EMBL" id="MET1489776.1"/>
    </source>
</evidence>
<reference evidence="1 2" key="1">
    <citation type="submission" date="2024-07" db="EMBL/GenBank/DDBJ databases">
        <title>Uliginosibacterium paludis KCTC:42655.</title>
        <authorList>
            <person name="Kim M.K."/>
        </authorList>
    </citation>
    <scope>NUCLEOTIDE SEQUENCE [LARGE SCALE GENOMIC DNA]</scope>
    <source>
        <strain evidence="1 2">KCTC 42655</strain>
    </source>
</reference>
<protein>
    <submittedName>
        <fullName evidence="1">SDR family NAD(P)-dependent oxidoreductase</fullName>
    </submittedName>
</protein>
<accession>A0ABV2CPD9</accession>
<dbReference type="Proteomes" id="UP001548590">
    <property type="component" value="Unassembled WGS sequence"/>
</dbReference>
<comment type="caution">
    <text evidence="1">The sequence shown here is derived from an EMBL/GenBank/DDBJ whole genome shotgun (WGS) entry which is preliminary data.</text>
</comment>
<dbReference type="PANTHER" id="PTHR45458:SF1">
    <property type="entry name" value="SHORT CHAIN DEHYDROGENASE"/>
    <property type="match status" value="1"/>
</dbReference>
<organism evidence="1 2">
    <name type="scientific">Uliginosibacterium paludis</name>
    <dbReference type="NCBI Taxonomy" id="1615952"/>
    <lineage>
        <taxon>Bacteria</taxon>
        <taxon>Pseudomonadati</taxon>
        <taxon>Pseudomonadota</taxon>
        <taxon>Betaproteobacteria</taxon>
        <taxon>Rhodocyclales</taxon>
        <taxon>Zoogloeaceae</taxon>
        <taxon>Uliginosibacterium</taxon>
    </lineage>
</organism>
<sequence length="225" mass="23525">MSKTVLIAGASRGIGLELAVQYAAEGWRVIAACRAPEQARGWLPASVDVQALDVTSPESIAALAWYLDDAPLDLLICNAGLFGPDTGSFAAPGDAAFDEVMHTNVLGPMRLIQAFGSNVAAARGVLAVMSSSMGSIQDTSGSDAIAYRCSKAAANMVVKTAANEYGPLGACVVSLHPGWVRTEMGGDDAALGVSESVEGLRQVMAELDEDDNGHFIDYRGHRLPW</sequence>
<dbReference type="PANTHER" id="PTHR45458">
    <property type="entry name" value="SHORT-CHAIN DEHYDROGENASE/REDUCTASE SDR"/>
    <property type="match status" value="1"/>
</dbReference>
<dbReference type="Pfam" id="PF00106">
    <property type="entry name" value="adh_short"/>
    <property type="match status" value="1"/>
</dbReference>
<dbReference type="SUPFAM" id="SSF51735">
    <property type="entry name" value="NAD(P)-binding Rossmann-fold domains"/>
    <property type="match status" value="1"/>
</dbReference>
<gene>
    <name evidence="1" type="ORF">ABVT11_08040</name>
</gene>
<evidence type="ECO:0000313" key="2">
    <source>
        <dbReference type="Proteomes" id="UP001548590"/>
    </source>
</evidence>
<dbReference type="InterPro" id="IPR052184">
    <property type="entry name" value="SDR_enzymes"/>
</dbReference>
<dbReference type="CDD" id="cd05325">
    <property type="entry name" value="carb_red_sniffer_like_SDR_c"/>
    <property type="match status" value="1"/>
</dbReference>
<dbReference type="EMBL" id="JBEWLZ010000003">
    <property type="protein sequence ID" value="MET1489776.1"/>
    <property type="molecule type" value="Genomic_DNA"/>
</dbReference>
<proteinExistence type="predicted"/>